<evidence type="ECO:0000313" key="2">
    <source>
        <dbReference type="Ensembl" id="ENSSSCP00015032890.1"/>
    </source>
</evidence>
<name>A0A8D0PM16_PIG</name>
<evidence type="ECO:0000256" key="1">
    <source>
        <dbReference type="SAM" id="MobiDB-lite"/>
    </source>
</evidence>
<dbReference type="Proteomes" id="UP000694726">
    <property type="component" value="Unplaced"/>
</dbReference>
<reference evidence="2" key="1">
    <citation type="submission" date="2025-08" db="UniProtKB">
        <authorList>
            <consortium name="Ensembl"/>
        </authorList>
    </citation>
    <scope>IDENTIFICATION</scope>
</reference>
<sequence>MWLTRGPALPTGPPDPQGDVGSRRPAPPWGGNEAAGAETSGTAPRLAAGAGTEEAERRHRNRDEGQ</sequence>
<feature type="region of interest" description="Disordered" evidence="1">
    <location>
        <begin position="1"/>
        <end position="66"/>
    </location>
</feature>
<dbReference type="Ensembl" id="ENSSSCT00015081294.1">
    <property type="protein sequence ID" value="ENSSSCP00015032890.1"/>
    <property type="gene ID" value="ENSSSCG00015060871.1"/>
</dbReference>
<feature type="compositionally biased region" description="Basic and acidic residues" evidence="1">
    <location>
        <begin position="54"/>
        <end position="66"/>
    </location>
</feature>
<organism evidence="2 3">
    <name type="scientific">Sus scrofa</name>
    <name type="common">Pig</name>
    <dbReference type="NCBI Taxonomy" id="9823"/>
    <lineage>
        <taxon>Eukaryota</taxon>
        <taxon>Metazoa</taxon>
        <taxon>Chordata</taxon>
        <taxon>Craniata</taxon>
        <taxon>Vertebrata</taxon>
        <taxon>Euteleostomi</taxon>
        <taxon>Mammalia</taxon>
        <taxon>Eutheria</taxon>
        <taxon>Laurasiatheria</taxon>
        <taxon>Artiodactyla</taxon>
        <taxon>Suina</taxon>
        <taxon>Suidae</taxon>
        <taxon>Sus</taxon>
    </lineage>
</organism>
<proteinExistence type="predicted"/>
<protein>
    <submittedName>
        <fullName evidence="2">Uncharacterized protein</fullName>
    </submittedName>
</protein>
<evidence type="ECO:0000313" key="3">
    <source>
        <dbReference type="Proteomes" id="UP000694726"/>
    </source>
</evidence>
<accession>A0A8D0PM16</accession>
<dbReference type="AlphaFoldDB" id="A0A8D0PM16"/>